<comment type="caution">
    <text evidence="2">The sequence shown here is derived from an EMBL/GenBank/DDBJ whole genome shotgun (WGS) entry which is preliminary data.</text>
</comment>
<dbReference type="InterPro" id="IPR052338">
    <property type="entry name" value="Transposase_5"/>
</dbReference>
<dbReference type="PANTHER" id="PTHR23022:SF135">
    <property type="entry name" value="SI:DKEY-77F5.3"/>
    <property type="match status" value="1"/>
</dbReference>
<proteinExistence type="predicted"/>
<organism evidence="2 3">
    <name type="scientific">Hemibagrus guttatus</name>
    <dbReference type="NCBI Taxonomy" id="175788"/>
    <lineage>
        <taxon>Eukaryota</taxon>
        <taxon>Metazoa</taxon>
        <taxon>Chordata</taxon>
        <taxon>Craniata</taxon>
        <taxon>Vertebrata</taxon>
        <taxon>Euteleostomi</taxon>
        <taxon>Actinopterygii</taxon>
        <taxon>Neopterygii</taxon>
        <taxon>Teleostei</taxon>
        <taxon>Ostariophysi</taxon>
        <taxon>Siluriformes</taxon>
        <taxon>Bagridae</taxon>
        <taxon>Hemibagrus</taxon>
    </lineage>
</organism>
<dbReference type="Gene3D" id="3.30.420.10">
    <property type="entry name" value="Ribonuclease H-like superfamily/Ribonuclease H"/>
    <property type="match status" value="1"/>
</dbReference>
<protein>
    <recommendedName>
        <fullName evidence="1">Transposase Tc1-like domain-containing protein</fullName>
    </recommendedName>
</protein>
<accession>A0AAE0QI33</accession>
<dbReference type="PANTHER" id="PTHR23022">
    <property type="entry name" value="TRANSPOSABLE ELEMENT-RELATED"/>
    <property type="match status" value="1"/>
</dbReference>
<evidence type="ECO:0000313" key="3">
    <source>
        <dbReference type="Proteomes" id="UP001274896"/>
    </source>
</evidence>
<feature type="domain" description="Transposase Tc1-like" evidence="1">
    <location>
        <begin position="2"/>
        <end position="61"/>
    </location>
</feature>
<name>A0AAE0QI33_9TELE</name>
<gene>
    <name evidence="2" type="ORF">QTP70_013078</name>
</gene>
<dbReference type="GO" id="GO:0006313">
    <property type="term" value="P:DNA transposition"/>
    <property type="evidence" value="ECO:0007669"/>
    <property type="project" value="InterPro"/>
</dbReference>
<keyword evidence="3" id="KW-1185">Reference proteome</keyword>
<dbReference type="AlphaFoldDB" id="A0AAE0QI33"/>
<dbReference type="GO" id="GO:0015074">
    <property type="term" value="P:DNA integration"/>
    <property type="evidence" value="ECO:0007669"/>
    <property type="project" value="InterPro"/>
</dbReference>
<dbReference type="EMBL" id="JAUCMX010000015">
    <property type="protein sequence ID" value="KAK3521550.1"/>
    <property type="molecule type" value="Genomic_DNA"/>
</dbReference>
<evidence type="ECO:0000313" key="2">
    <source>
        <dbReference type="EMBL" id="KAK3521550.1"/>
    </source>
</evidence>
<dbReference type="Proteomes" id="UP001274896">
    <property type="component" value="Unassembled WGS sequence"/>
</dbReference>
<dbReference type="InterPro" id="IPR036397">
    <property type="entry name" value="RNaseH_sf"/>
</dbReference>
<dbReference type="Pfam" id="PF01498">
    <property type="entry name" value="HTH_Tnp_Tc3_2"/>
    <property type="match status" value="1"/>
</dbReference>
<evidence type="ECO:0000259" key="1">
    <source>
        <dbReference type="Pfam" id="PF01498"/>
    </source>
</evidence>
<dbReference type="GO" id="GO:0003677">
    <property type="term" value="F:DNA binding"/>
    <property type="evidence" value="ECO:0007669"/>
    <property type="project" value="InterPro"/>
</dbReference>
<reference evidence="2" key="1">
    <citation type="submission" date="2023-06" db="EMBL/GenBank/DDBJ databases">
        <title>Male Hemibagrus guttatus genome.</title>
        <authorList>
            <person name="Bian C."/>
        </authorList>
    </citation>
    <scope>NUCLEOTIDE SEQUENCE</scope>
    <source>
        <strain evidence="2">Male_cb2023</strain>
        <tissue evidence="2">Muscle</tissue>
    </source>
</reference>
<dbReference type="InterPro" id="IPR002492">
    <property type="entry name" value="Transposase_Tc1-like"/>
</dbReference>
<sequence length="195" mass="22277">MSTARALQNDFQQATGVNVSDQKIRNRLQEGGLRAQHPLVGTVLTARHRGARLAFAIEHQNWQVHHWCPVLFTDESRFTLSTCDRCERVWRSRGEHYAACNIIQHDRFGGGSVMVWEGISMEECTDLYRRDNGTLTAIRHRDEILGPIIRPYTGAVGPGFLLVHDNAQPHVARVCRQFLEDEGINNIEWPHTRLT</sequence>